<gene>
    <name evidence="4" type="ORF">KARMA_0196</name>
</gene>
<keyword evidence="2" id="KW-0964">Secreted</keyword>
<keyword evidence="5" id="KW-1185">Reference proteome</keyword>
<dbReference type="AlphaFoldDB" id="A0A1M4MWK4"/>
<dbReference type="InterPro" id="IPR050557">
    <property type="entry name" value="RTX_toxin/Mannuronan_C5-epim"/>
</dbReference>
<dbReference type="Pfam" id="PF00353">
    <property type="entry name" value="HemolysinCabind"/>
    <property type="match status" value="1"/>
</dbReference>
<evidence type="ECO:0000313" key="5">
    <source>
        <dbReference type="Proteomes" id="UP000184085"/>
    </source>
</evidence>
<dbReference type="PRINTS" id="PR00313">
    <property type="entry name" value="CABNDNGRPT"/>
</dbReference>
<dbReference type="Proteomes" id="UP000184085">
    <property type="component" value="Unassembled WGS sequence"/>
</dbReference>
<comment type="subcellular location">
    <subcellularLocation>
        <location evidence="1">Secreted</location>
    </subcellularLocation>
</comment>
<feature type="domain" description="Hedgehog/Intein (Hint)" evidence="3">
    <location>
        <begin position="335"/>
        <end position="472"/>
    </location>
</feature>
<evidence type="ECO:0000313" key="4">
    <source>
        <dbReference type="EMBL" id="SCM66024.1"/>
    </source>
</evidence>
<dbReference type="InterPro" id="IPR001343">
    <property type="entry name" value="Hemolysn_Ca-bd"/>
</dbReference>
<dbReference type="Pfam" id="PF13403">
    <property type="entry name" value="Hint_2"/>
    <property type="match status" value="1"/>
</dbReference>
<evidence type="ECO:0000256" key="2">
    <source>
        <dbReference type="ARBA" id="ARBA00022525"/>
    </source>
</evidence>
<evidence type="ECO:0000256" key="1">
    <source>
        <dbReference type="ARBA" id="ARBA00004613"/>
    </source>
</evidence>
<accession>A0A1M4MWK4</accession>
<dbReference type="PROSITE" id="PS00330">
    <property type="entry name" value="HEMOLYSIN_CALCIUM"/>
    <property type="match status" value="2"/>
</dbReference>
<dbReference type="SUPFAM" id="SSF51294">
    <property type="entry name" value="Hedgehog/intein (Hint) domain"/>
    <property type="match status" value="1"/>
</dbReference>
<dbReference type="InterPro" id="IPR018511">
    <property type="entry name" value="Hemolysin-typ_Ca-bd_CS"/>
</dbReference>
<dbReference type="PANTHER" id="PTHR38340:SF1">
    <property type="entry name" value="S-LAYER PROTEIN"/>
    <property type="match status" value="1"/>
</dbReference>
<dbReference type="Gene3D" id="2.170.16.10">
    <property type="entry name" value="Hedgehog/Intein (Hint) domain"/>
    <property type="match status" value="1"/>
</dbReference>
<dbReference type="InterPro" id="IPR028992">
    <property type="entry name" value="Hedgehog/Intein_dom"/>
</dbReference>
<dbReference type="InterPro" id="IPR036844">
    <property type="entry name" value="Hint_dom_sf"/>
</dbReference>
<reference evidence="5" key="1">
    <citation type="submission" date="2016-09" db="EMBL/GenBank/DDBJ databases">
        <authorList>
            <person name="Wibberg D."/>
        </authorList>
    </citation>
    <scope>NUCLEOTIDE SEQUENCE [LARGE SCALE GENOMIC DNA]</scope>
</reference>
<dbReference type="EMBL" id="FMJB01000014">
    <property type="protein sequence ID" value="SCM66024.1"/>
    <property type="molecule type" value="Genomic_DNA"/>
</dbReference>
<dbReference type="GO" id="GO:0005509">
    <property type="term" value="F:calcium ion binding"/>
    <property type="evidence" value="ECO:0007669"/>
    <property type="project" value="InterPro"/>
</dbReference>
<evidence type="ECO:0000259" key="3">
    <source>
        <dbReference type="Pfam" id="PF13403"/>
    </source>
</evidence>
<dbReference type="InterPro" id="IPR011049">
    <property type="entry name" value="Serralysin-like_metalloprot_C"/>
</dbReference>
<organism evidence="4 5">
    <name type="scientific">Donghicola eburneus</name>
    <dbReference type="NCBI Taxonomy" id="393278"/>
    <lineage>
        <taxon>Bacteria</taxon>
        <taxon>Pseudomonadati</taxon>
        <taxon>Pseudomonadota</taxon>
        <taxon>Alphaproteobacteria</taxon>
        <taxon>Rhodobacterales</taxon>
        <taxon>Roseobacteraceae</taxon>
        <taxon>Donghicola</taxon>
    </lineage>
</organism>
<dbReference type="RefSeq" id="WP_072702606.1">
    <property type="nucleotide sequence ID" value="NZ_FMJB01000014.1"/>
</dbReference>
<sequence>MAQYLLSGLYEFDGSVAALGVGGITSLNVLSNLTFAGDASLSSGDNTASSTDTDLTIQFEGDTEATAANYIGGGIIATSIATFPVRLVVDGRELYVLEVTSGANAGVYFYVPEDLPLASGLLNSIELDANISLNLGTASDGIVNGDNTGEDMEVGYIDGDGDVITNDADTINGNDGDDTITAGGGNDVVDGGNDNDVINGGTGDDSINGGAGDDALTGGDGDDTFVYTSGQGADTITDFGNDTGDALDGDATNNDFVDLTDFYNASTLAAVNAVGTDSFTTELGMLKADQADGTLDGNINGTDYSAIIAGINLRLELGGAAVASTEMTVETTGVICFGAGTLITTKRGAIPIELLLPDDRILTMDNGYKPVRWLGNRTVRATGKNAPIHIPAGALGNERELVVSPNHRMWIRSAEAELMLGDHEVLVPAKFLVGHNGITQQRGGLIGYHHMLFDQHEIVFAEGCPSESFHPGMQAMDTLSQASKDEILELFPELAHVDGEGMQMSALARQSVKAHEAPLLLM</sequence>
<dbReference type="GO" id="GO:0005576">
    <property type="term" value="C:extracellular region"/>
    <property type="evidence" value="ECO:0007669"/>
    <property type="project" value="UniProtKB-SubCell"/>
</dbReference>
<name>A0A1M4MWK4_9RHOB</name>
<dbReference type="Gene3D" id="2.150.10.10">
    <property type="entry name" value="Serralysin-like metalloprotease, C-terminal"/>
    <property type="match status" value="1"/>
</dbReference>
<dbReference type="PANTHER" id="PTHR38340">
    <property type="entry name" value="S-LAYER PROTEIN"/>
    <property type="match status" value="1"/>
</dbReference>
<protein>
    <recommendedName>
        <fullName evidence="3">Hedgehog/Intein (Hint) domain-containing protein</fullName>
    </recommendedName>
</protein>
<proteinExistence type="predicted"/>
<dbReference type="SUPFAM" id="SSF51120">
    <property type="entry name" value="beta-Roll"/>
    <property type="match status" value="1"/>
</dbReference>